<accession>A0A1D2V911</accession>
<organism evidence="1 2">
    <name type="scientific">Ascoidea rubescens DSM 1968</name>
    <dbReference type="NCBI Taxonomy" id="1344418"/>
    <lineage>
        <taxon>Eukaryota</taxon>
        <taxon>Fungi</taxon>
        <taxon>Dikarya</taxon>
        <taxon>Ascomycota</taxon>
        <taxon>Saccharomycotina</taxon>
        <taxon>Saccharomycetes</taxon>
        <taxon>Ascoideaceae</taxon>
        <taxon>Ascoidea</taxon>
    </lineage>
</organism>
<dbReference type="InParanoid" id="A0A1D2V911"/>
<dbReference type="EMBL" id="KV454495">
    <property type="protein sequence ID" value="ODV58118.1"/>
    <property type="molecule type" value="Genomic_DNA"/>
</dbReference>
<name>A0A1D2V911_9ASCO</name>
<protein>
    <submittedName>
        <fullName evidence="1">Uncharacterized protein</fullName>
    </submittedName>
</protein>
<dbReference type="RefSeq" id="XP_020044425.1">
    <property type="nucleotide sequence ID" value="XM_020189389.1"/>
</dbReference>
<keyword evidence="2" id="KW-1185">Reference proteome</keyword>
<reference evidence="2" key="1">
    <citation type="submission" date="2016-05" db="EMBL/GenBank/DDBJ databases">
        <title>Comparative genomics of biotechnologically important yeasts.</title>
        <authorList>
            <consortium name="DOE Joint Genome Institute"/>
            <person name="Riley R."/>
            <person name="Haridas S."/>
            <person name="Wolfe K.H."/>
            <person name="Lopes M.R."/>
            <person name="Hittinger C.T."/>
            <person name="Goker M."/>
            <person name="Salamov A."/>
            <person name="Wisecaver J."/>
            <person name="Long T.M."/>
            <person name="Aerts A.L."/>
            <person name="Barry K."/>
            <person name="Choi C."/>
            <person name="Clum A."/>
            <person name="Coughlan A.Y."/>
            <person name="Deshpande S."/>
            <person name="Douglass A.P."/>
            <person name="Hanson S.J."/>
            <person name="Klenk H.-P."/>
            <person name="Labutti K."/>
            <person name="Lapidus A."/>
            <person name="Lindquist E."/>
            <person name="Lipzen A."/>
            <person name="Meier-Kolthoff J.P."/>
            <person name="Ohm R.A."/>
            <person name="Otillar R.P."/>
            <person name="Pangilinan J."/>
            <person name="Peng Y."/>
            <person name="Rokas A."/>
            <person name="Rosa C.A."/>
            <person name="Scheuner C."/>
            <person name="Sibirny A.A."/>
            <person name="Slot J.C."/>
            <person name="Stielow J.B."/>
            <person name="Sun H."/>
            <person name="Kurtzman C.P."/>
            <person name="Blackwell M."/>
            <person name="Grigoriev I.V."/>
            <person name="Jeffries T.W."/>
        </authorList>
    </citation>
    <scope>NUCLEOTIDE SEQUENCE [LARGE SCALE GENOMIC DNA]</scope>
    <source>
        <strain evidence="2">DSM 1968</strain>
    </source>
</reference>
<gene>
    <name evidence="1" type="ORF">ASCRUDRAFT_15912</name>
</gene>
<dbReference type="Proteomes" id="UP000095038">
    <property type="component" value="Unassembled WGS sequence"/>
</dbReference>
<evidence type="ECO:0000313" key="2">
    <source>
        <dbReference type="Proteomes" id="UP000095038"/>
    </source>
</evidence>
<evidence type="ECO:0000313" key="1">
    <source>
        <dbReference type="EMBL" id="ODV58118.1"/>
    </source>
</evidence>
<sequence>MANTNSNSINNITSKVPKSFKGIAVFGFGSIVPMQLFYNHVKQQQLQPSYRSQFHCHQQQLQFSSLSSSNFNNIISNSNNNNNNSLNNINNINNINTINNLSNHNDISEIESPINKDDKLFFYNDLKSLNTNNSSHNNNDINDLNNFNNLHNGSMEYSLVSSPARLSSKDNNLLYNDLNFNTLHQLPSNIINTNNTNNVIDANNSNQNDLFTNLNESLFNEVIKRAEIKQLAWEVNDINF</sequence>
<dbReference type="GeneID" id="30963025"/>
<proteinExistence type="predicted"/>
<dbReference type="AlphaFoldDB" id="A0A1D2V911"/>